<keyword evidence="2" id="KW-0472">Membrane</keyword>
<gene>
    <name evidence="3" type="ORF">CEE75_13170</name>
</gene>
<dbReference type="RefSeq" id="WP_005729991.1">
    <property type="nucleotide sequence ID" value="NZ_JABERQ010000076.1"/>
</dbReference>
<evidence type="ECO:0000313" key="4">
    <source>
        <dbReference type="Proteomes" id="UP000295195"/>
    </source>
</evidence>
<keyword evidence="2" id="KW-1133">Transmembrane helix</keyword>
<accession>A0A4R6CQY3</accession>
<feature type="region of interest" description="Disordered" evidence="1">
    <location>
        <begin position="174"/>
        <end position="200"/>
    </location>
</feature>
<feature type="transmembrane region" description="Helical" evidence="2">
    <location>
        <begin position="270"/>
        <end position="289"/>
    </location>
</feature>
<dbReference type="AlphaFoldDB" id="A0A4R6CQY3"/>
<evidence type="ECO:0000313" key="3">
    <source>
        <dbReference type="EMBL" id="TDN28322.1"/>
    </source>
</evidence>
<protein>
    <submittedName>
        <fullName evidence="3">Preprotein translocase subunit SecG</fullName>
    </submittedName>
</protein>
<evidence type="ECO:0000256" key="1">
    <source>
        <dbReference type="SAM" id="MobiDB-lite"/>
    </source>
</evidence>
<dbReference type="PROSITE" id="PS51257">
    <property type="entry name" value="PROKAR_LIPOPROTEIN"/>
    <property type="match status" value="1"/>
</dbReference>
<feature type="transmembrane region" description="Helical" evidence="2">
    <location>
        <begin position="219"/>
        <end position="238"/>
    </location>
</feature>
<reference evidence="3 4" key="1">
    <citation type="submission" date="2017-06" db="EMBL/GenBank/DDBJ databases">
        <authorList>
            <person name="Swanenburg J."/>
            <person name="Kort R."/>
        </authorList>
    </citation>
    <scope>NUCLEOTIDE SEQUENCE [LARGE SCALE GENOMIC DNA]</scope>
    <source>
        <strain evidence="3 4">RL05</strain>
    </source>
</reference>
<comment type="caution">
    <text evidence="3">The sequence shown here is derived from an EMBL/GenBank/DDBJ whole genome shotgun (WGS) entry which is preliminary data.</text>
</comment>
<evidence type="ECO:0000256" key="2">
    <source>
        <dbReference type="SAM" id="Phobius"/>
    </source>
</evidence>
<organism evidence="3 4">
    <name type="scientific">Lactobacillus crispatus</name>
    <dbReference type="NCBI Taxonomy" id="47770"/>
    <lineage>
        <taxon>Bacteria</taxon>
        <taxon>Bacillati</taxon>
        <taxon>Bacillota</taxon>
        <taxon>Bacilli</taxon>
        <taxon>Lactobacillales</taxon>
        <taxon>Lactobacillaceae</taxon>
        <taxon>Lactobacillus</taxon>
    </lineage>
</organism>
<keyword evidence="2" id="KW-0812">Transmembrane</keyword>
<sequence length="293" mass="32329">MLDKRKLKCVLTLIIAFGCLLILNGCSMVKPSLSNKQLTSEFSEVTQSLLISRGTVAKQVIGKKPKQGDVKISSANAKVLAQQKDKVSQSLKKVSASAGLVAQYPKALKKYDNSVLGYITLLQHGTTIREARSEFHKVVVAGQRINIQYQNMKQNRYLNIATFADQTSGYKADSPLSITPTNKKSKKKDNTPVNKPKARNTLKDGTKVKTVHGAFRLSIGWGIYFIVLVIIIITSIFLQPNRSNDSMNALTESGGATLFNRPRPRGYELFLLRTTEISVLVLAASLLIYNRIG</sequence>
<dbReference type="EMBL" id="NKLP01000299">
    <property type="protein sequence ID" value="TDN28322.1"/>
    <property type="molecule type" value="Genomic_DNA"/>
</dbReference>
<dbReference type="Proteomes" id="UP000295195">
    <property type="component" value="Unassembled WGS sequence"/>
</dbReference>
<name>A0A4R6CQY3_9LACO</name>
<proteinExistence type="predicted"/>